<evidence type="ECO:0000313" key="2">
    <source>
        <dbReference type="Proteomes" id="UP000887013"/>
    </source>
</evidence>
<sequence length="107" mass="12291">MRPLHFGWPSEQQNYRTGGEGWRSLLSKLHRKISCVVAISSHGVFGYFHRWNSWRANYRKFLGRVHPFLHGHDLVQVIGLCRMGRPHRTADVFSGCSMSILAIESLG</sequence>
<dbReference type="AlphaFoldDB" id="A0A8X6Q913"/>
<name>A0A8X6Q913_NEPPI</name>
<accession>A0A8X6Q913</accession>
<dbReference type="Proteomes" id="UP000887013">
    <property type="component" value="Unassembled WGS sequence"/>
</dbReference>
<comment type="caution">
    <text evidence="1">The sequence shown here is derived from an EMBL/GenBank/DDBJ whole genome shotgun (WGS) entry which is preliminary data.</text>
</comment>
<reference evidence="1" key="1">
    <citation type="submission" date="2020-08" db="EMBL/GenBank/DDBJ databases">
        <title>Multicomponent nature underlies the extraordinary mechanical properties of spider dragline silk.</title>
        <authorList>
            <person name="Kono N."/>
            <person name="Nakamura H."/>
            <person name="Mori M."/>
            <person name="Yoshida Y."/>
            <person name="Ohtoshi R."/>
            <person name="Malay A.D."/>
            <person name="Moran D.A.P."/>
            <person name="Tomita M."/>
            <person name="Numata K."/>
            <person name="Arakawa K."/>
        </authorList>
    </citation>
    <scope>NUCLEOTIDE SEQUENCE</scope>
</reference>
<organism evidence="1 2">
    <name type="scientific">Nephila pilipes</name>
    <name type="common">Giant wood spider</name>
    <name type="synonym">Nephila maculata</name>
    <dbReference type="NCBI Taxonomy" id="299642"/>
    <lineage>
        <taxon>Eukaryota</taxon>
        <taxon>Metazoa</taxon>
        <taxon>Ecdysozoa</taxon>
        <taxon>Arthropoda</taxon>
        <taxon>Chelicerata</taxon>
        <taxon>Arachnida</taxon>
        <taxon>Araneae</taxon>
        <taxon>Araneomorphae</taxon>
        <taxon>Entelegynae</taxon>
        <taxon>Araneoidea</taxon>
        <taxon>Nephilidae</taxon>
        <taxon>Nephila</taxon>
    </lineage>
</organism>
<evidence type="ECO:0000313" key="1">
    <source>
        <dbReference type="EMBL" id="GFU12196.1"/>
    </source>
</evidence>
<dbReference type="EMBL" id="BMAW01029501">
    <property type="protein sequence ID" value="GFU12196.1"/>
    <property type="molecule type" value="Genomic_DNA"/>
</dbReference>
<proteinExistence type="predicted"/>
<gene>
    <name evidence="1" type="ORF">NPIL_349841</name>
</gene>
<keyword evidence="2" id="KW-1185">Reference proteome</keyword>
<protein>
    <submittedName>
        <fullName evidence="1">Uncharacterized protein</fullName>
    </submittedName>
</protein>